<evidence type="ECO:0000313" key="3">
    <source>
        <dbReference type="Proteomes" id="UP000887566"/>
    </source>
</evidence>
<sequence>MPHYFTVVPDGPITFADADSTDGNVYHLTLMNFGKVPVAFKFQTTAPQLFCCKPVVGFIGPNRQVTVGILLKAWKLPTTDNLPRQHSFKLMGYPTATVDHNSPRTFWTTREVLHSDKLETRFFDVSISANFRRWIRMPNHIGVNTDELEVFEQGAQTHDLLPHAMRRRPTVDLLVDQMESKGPMHFWLSRPSSTTDIETDHSVTELSVTPEIRHWDSLNAKFL</sequence>
<dbReference type="Proteomes" id="UP000887566">
    <property type="component" value="Unplaced"/>
</dbReference>
<accession>A0A914XF77</accession>
<dbReference type="InterPro" id="IPR000535">
    <property type="entry name" value="MSP_dom"/>
</dbReference>
<keyword evidence="1" id="KW-0206">Cytoskeleton</keyword>
<evidence type="ECO:0000313" key="4">
    <source>
        <dbReference type="WBParaSite" id="PSAMB.scaffold799size41177.g8788.t1"/>
    </source>
</evidence>
<organism evidence="3 4">
    <name type="scientific">Plectus sambesii</name>
    <dbReference type="NCBI Taxonomy" id="2011161"/>
    <lineage>
        <taxon>Eukaryota</taxon>
        <taxon>Metazoa</taxon>
        <taxon>Ecdysozoa</taxon>
        <taxon>Nematoda</taxon>
        <taxon>Chromadorea</taxon>
        <taxon>Plectida</taxon>
        <taxon>Plectina</taxon>
        <taxon>Plectoidea</taxon>
        <taxon>Plectidae</taxon>
        <taxon>Plectus</taxon>
    </lineage>
</organism>
<dbReference type="Pfam" id="PF00635">
    <property type="entry name" value="Motile_Sperm"/>
    <property type="match status" value="1"/>
</dbReference>
<dbReference type="InterPro" id="IPR013783">
    <property type="entry name" value="Ig-like_fold"/>
</dbReference>
<evidence type="ECO:0000259" key="2">
    <source>
        <dbReference type="PROSITE" id="PS50202"/>
    </source>
</evidence>
<name>A0A914XF77_9BILA</name>
<dbReference type="AlphaFoldDB" id="A0A914XF77"/>
<dbReference type="PROSITE" id="PS50202">
    <property type="entry name" value="MSP"/>
    <property type="match status" value="1"/>
</dbReference>
<keyword evidence="3" id="KW-1185">Reference proteome</keyword>
<feature type="domain" description="MSP" evidence="2">
    <location>
        <begin position="4"/>
        <end position="125"/>
    </location>
</feature>
<proteinExistence type="predicted"/>
<keyword evidence="1" id="KW-0963">Cytoplasm</keyword>
<dbReference type="SUPFAM" id="SSF49354">
    <property type="entry name" value="PapD-like"/>
    <property type="match status" value="1"/>
</dbReference>
<dbReference type="Gene3D" id="2.60.40.10">
    <property type="entry name" value="Immunoglobulins"/>
    <property type="match status" value="1"/>
</dbReference>
<reference evidence="4" key="1">
    <citation type="submission" date="2022-11" db="UniProtKB">
        <authorList>
            <consortium name="WormBaseParasite"/>
        </authorList>
    </citation>
    <scope>IDENTIFICATION</scope>
</reference>
<protein>
    <recommendedName>
        <fullName evidence="1">Major sperm protein</fullName>
    </recommendedName>
</protein>
<dbReference type="WBParaSite" id="PSAMB.scaffold799size41177.g8788.t1">
    <property type="protein sequence ID" value="PSAMB.scaffold799size41177.g8788.t1"/>
    <property type="gene ID" value="PSAMB.scaffold799size41177.g8788"/>
</dbReference>
<dbReference type="InterPro" id="IPR008962">
    <property type="entry name" value="PapD-like_sf"/>
</dbReference>
<evidence type="ECO:0000256" key="1">
    <source>
        <dbReference type="RuleBase" id="RU003425"/>
    </source>
</evidence>
<comment type="function">
    <text evidence="1">Central component in molecular interactions underlying sperm crawling. Forms an extensive filament system that extends from sperm villipoda, along the leading edge of the pseudopod.</text>
</comment>